<organism evidence="3 4">
    <name type="scientific">Ceratopteris richardii</name>
    <name type="common">Triangle waterfern</name>
    <dbReference type="NCBI Taxonomy" id="49495"/>
    <lineage>
        <taxon>Eukaryota</taxon>
        <taxon>Viridiplantae</taxon>
        <taxon>Streptophyta</taxon>
        <taxon>Embryophyta</taxon>
        <taxon>Tracheophyta</taxon>
        <taxon>Polypodiopsida</taxon>
        <taxon>Polypodiidae</taxon>
        <taxon>Polypodiales</taxon>
        <taxon>Pteridineae</taxon>
        <taxon>Pteridaceae</taxon>
        <taxon>Parkerioideae</taxon>
        <taxon>Ceratopteris</taxon>
    </lineage>
</organism>
<name>A0A8T2U903_CERRI</name>
<dbReference type="EMBL" id="CM035413">
    <property type="protein sequence ID" value="KAH7431852.1"/>
    <property type="molecule type" value="Genomic_DNA"/>
</dbReference>
<dbReference type="Proteomes" id="UP000825935">
    <property type="component" value="Chromosome 8"/>
</dbReference>
<evidence type="ECO:0000256" key="2">
    <source>
        <dbReference type="ARBA" id="ARBA00040939"/>
    </source>
</evidence>
<dbReference type="PANTHER" id="PTHR33505">
    <property type="entry name" value="ZGC:162634"/>
    <property type="match status" value="1"/>
</dbReference>
<reference evidence="3" key="1">
    <citation type="submission" date="2021-08" db="EMBL/GenBank/DDBJ databases">
        <title>WGS assembly of Ceratopteris richardii.</title>
        <authorList>
            <person name="Marchant D.B."/>
            <person name="Chen G."/>
            <person name="Jenkins J."/>
            <person name="Shu S."/>
            <person name="Leebens-Mack J."/>
            <person name="Grimwood J."/>
            <person name="Schmutz J."/>
            <person name="Soltis P."/>
            <person name="Soltis D."/>
            <person name="Chen Z.-H."/>
        </authorList>
    </citation>
    <scope>NUCLEOTIDE SEQUENCE</scope>
    <source>
        <strain evidence="3">Whitten #5841</strain>
        <tissue evidence="3">Leaf</tissue>
    </source>
</reference>
<dbReference type="InterPro" id="IPR005651">
    <property type="entry name" value="Trm112-like"/>
</dbReference>
<evidence type="ECO:0000313" key="3">
    <source>
        <dbReference type="EMBL" id="KAH7431852.1"/>
    </source>
</evidence>
<comment type="similarity">
    <text evidence="1">Belongs to the PREY family.</text>
</comment>
<dbReference type="Pfam" id="PF03966">
    <property type="entry name" value="Trm112p"/>
    <property type="match status" value="1"/>
</dbReference>
<dbReference type="SUPFAM" id="SSF158997">
    <property type="entry name" value="Trm112p-like"/>
    <property type="match status" value="1"/>
</dbReference>
<dbReference type="OrthoDB" id="1884515at2759"/>
<dbReference type="OMA" id="DNDTNLS"/>
<evidence type="ECO:0000313" key="4">
    <source>
        <dbReference type="Proteomes" id="UP000825935"/>
    </source>
</evidence>
<evidence type="ECO:0000256" key="1">
    <source>
        <dbReference type="ARBA" id="ARBA00038479"/>
    </source>
</evidence>
<protein>
    <recommendedName>
        <fullName evidence="2">Protein preY, mitochondrial</fullName>
    </recommendedName>
</protein>
<gene>
    <name evidence="3" type="ORF">KP509_08G069500</name>
</gene>
<comment type="caution">
    <text evidence="3">The sequence shown here is derived from an EMBL/GenBank/DDBJ whole genome shotgun (WGS) entry which is preliminary data.</text>
</comment>
<dbReference type="Gene3D" id="2.20.25.10">
    <property type="match status" value="1"/>
</dbReference>
<sequence length="74" mass="8134">MGFWPWRKAAASISEGLLELLACPLSKEPLRYCNKSKELISDSLGVAYKVVDGVPILIPTDGRILDQENKSQSS</sequence>
<dbReference type="PANTHER" id="PTHR33505:SF4">
    <property type="entry name" value="PROTEIN PREY, MITOCHONDRIAL"/>
    <property type="match status" value="1"/>
</dbReference>
<dbReference type="AlphaFoldDB" id="A0A8T2U903"/>
<proteinExistence type="inferred from homology"/>
<keyword evidence="4" id="KW-1185">Reference proteome</keyword>
<accession>A0A8T2U903</accession>